<organism evidence="1 2">
    <name type="scientific">Candidatus Yanofskybacteria bacterium RIFCSPHIGHO2_01_FULL_45_42</name>
    <dbReference type="NCBI Taxonomy" id="1802671"/>
    <lineage>
        <taxon>Bacteria</taxon>
        <taxon>Candidatus Yanofskyibacteriota</taxon>
    </lineage>
</organism>
<name>A0A1F8F707_9BACT</name>
<dbReference type="AlphaFoldDB" id="A0A1F8F707"/>
<evidence type="ECO:0008006" key="3">
    <source>
        <dbReference type="Google" id="ProtNLM"/>
    </source>
</evidence>
<protein>
    <recommendedName>
        <fullName evidence="3">HTH psq-type domain-containing protein</fullName>
    </recommendedName>
</protein>
<reference evidence="1 2" key="1">
    <citation type="journal article" date="2016" name="Nat. Commun.">
        <title>Thousands of microbial genomes shed light on interconnected biogeochemical processes in an aquifer system.</title>
        <authorList>
            <person name="Anantharaman K."/>
            <person name="Brown C.T."/>
            <person name="Hug L.A."/>
            <person name="Sharon I."/>
            <person name="Castelle C.J."/>
            <person name="Probst A.J."/>
            <person name="Thomas B.C."/>
            <person name="Singh A."/>
            <person name="Wilkins M.J."/>
            <person name="Karaoz U."/>
            <person name="Brodie E.L."/>
            <person name="Williams K.H."/>
            <person name="Hubbard S.S."/>
            <person name="Banfield J.F."/>
        </authorList>
    </citation>
    <scope>NUCLEOTIDE SEQUENCE [LARGE SCALE GENOMIC DNA]</scope>
</reference>
<dbReference type="Pfam" id="PF13384">
    <property type="entry name" value="HTH_23"/>
    <property type="match status" value="1"/>
</dbReference>
<comment type="caution">
    <text evidence="1">The sequence shown here is derived from an EMBL/GenBank/DDBJ whole genome shotgun (WGS) entry which is preliminary data.</text>
</comment>
<gene>
    <name evidence="1" type="ORF">A2750_02545</name>
</gene>
<proteinExistence type="predicted"/>
<sequence length="228" mass="26561">MRKDKIEAFALRRQGKSYSEISRTLNVPKSTLADWFSRENWSKVIRDRLGALESLAFPQKLAAIQKANKERWGAKYEEYRAMAIREFASLKNDPLFLAGIMLYWGEGEKQPRSSVVRMRNSEPEMIRLFYLFLTKILGINASRISAWLLLYPDLIDPVQKNFWSKATGISLEQFKKSTYIKGGHPTKRLSYGVCTIVINSRALKERVLKWLELYQDFLRSHALKMTTE</sequence>
<evidence type="ECO:0000313" key="1">
    <source>
        <dbReference type="EMBL" id="OGN08408.1"/>
    </source>
</evidence>
<dbReference type="EMBL" id="MGJL01000005">
    <property type="protein sequence ID" value="OGN08408.1"/>
    <property type="molecule type" value="Genomic_DNA"/>
</dbReference>
<evidence type="ECO:0000313" key="2">
    <source>
        <dbReference type="Proteomes" id="UP000178023"/>
    </source>
</evidence>
<accession>A0A1F8F707</accession>
<dbReference type="Proteomes" id="UP000178023">
    <property type="component" value="Unassembled WGS sequence"/>
</dbReference>